<protein>
    <submittedName>
        <fullName evidence="1">Uncharacterized protein</fullName>
    </submittedName>
</protein>
<dbReference type="InParanoid" id="A0A369JLT4"/>
<evidence type="ECO:0000313" key="1">
    <source>
        <dbReference type="EMBL" id="RDB19746.1"/>
    </source>
</evidence>
<dbReference type="Proteomes" id="UP000076154">
    <property type="component" value="Unassembled WGS sequence"/>
</dbReference>
<keyword evidence="2" id="KW-1185">Reference proteome</keyword>
<gene>
    <name evidence="1" type="ORF">Hypma_013185</name>
</gene>
<reference evidence="1" key="1">
    <citation type="submission" date="2018-04" db="EMBL/GenBank/DDBJ databases">
        <title>Whole genome sequencing of Hypsizygus marmoreus.</title>
        <authorList>
            <person name="Choi I.-G."/>
            <person name="Min B."/>
            <person name="Kim J.-G."/>
            <person name="Kim S."/>
            <person name="Oh Y.-L."/>
            <person name="Kong W.-S."/>
            <person name="Park H."/>
            <person name="Jeong J."/>
            <person name="Song E.-S."/>
        </authorList>
    </citation>
    <scope>NUCLEOTIDE SEQUENCE [LARGE SCALE GENOMIC DNA]</scope>
    <source>
        <strain evidence="1">51987-8</strain>
    </source>
</reference>
<sequence length="127" mass="13760">MTRIEEFVGGFGNSPLLSYKAGSNNDAHELTLSLNPAPNDRTFRFGRHEYLPLASEVSQSRVIISFNSSYSHLAIATGTSITWLGFTLRGVTVGSGRFNIDGADSNNVSAPIFRPLGESNQILLLTL</sequence>
<proteinExistence type="predicted"/>
<accession>A0A369JLT4</accession>
<comment type="caution">
    <text evidence="1">The sequence shown here is derived from an EMBL/GenBank/DDBJ whole genome shotgun (WGS) entry which is preliminary data.</text>
</comment>
<dbReference type="EMBL" id="LUEZ02000076">
    <property type="protein sequence ID" value="RDB19746.1"/>
    <property type="molecule type" value="Genomic_DNA"/>
</dbReference>
<organism evidence="1 2">
    <name type="scientific">Hypsizygus marmoreus</name>
    <name type="common">White beech mushroom</name>
    <name type="synonym">Agaricus marmoreus</name>
    <dbReference type="NCBI Taxonomy" id="39966"/>
    <lineage>
        <taxon>Eukaryota</taxon>
        <taxon>Fungi</taxon>
        <taxon>Dikarya</taxon>
        <taxon>Basidiomycota</taxon>
        <taxon>Agaricomycotina</taxon>
        <taxon>Agaricomycetes</taxon>
        <taxon>Agaricomycetidae</taxon>
        <taxon>Agaricales</taxon>
        <taxon>Tricholomatineae</taxon>
        <taxon>Lyophyllaceae</taxon>
        <taxon>Hypsizygus</taxon>
    </lineage>
</organism>
<dbReference type="AlphaFoldDB" id="A0A369JLT4"/>
<evidence type="ECO:0000313" key="2">
    <source>
        <dbReference type="Proteomes" id="UP000076154"/>
    </source>
</evidence>
<name>A0A369JLT4_HYPMA</name>